<dbReference type="AlphaFoldDB" id="A0A645A8J5"/>
<dbReference type="AntiFam" id="ANF00086">
    <property type="entry name" value="Shadow ORF (opposite lon)"/>
</dbReference>
<reference evidence="1" key="1">
    <citation type="submission" date="2019-08" db="EMBL/GenBank/DDBJ databases">
        <authorList>
            <person name="Kucharzyk K."/>
            <person name="Murdoch R.W."/>
            <person name="Higgins S."/>
            <person name="Loffler F."/>
        </authorList>
    </citation>
    <scope>NUCLEOTIDE SEQUENCE</scope>
</reference>
<organism evidence="1">
    <name type="scientific">bioreactor metagenome</name>
    <dbReference type="NCBI Taxonomy" id="1076179"/>
    <lineage>
        <taxon>unclassified sequences</taxon>
        <taxon>metagenomes</taxon>
        <taxon>ecological metagenomes</taxon>
    </lineage>
</organism>
<gene>
    <name evidence="1" type="ORF">SDC9_93891</name>
</gene>
<accession>A0A645A8J5</accession>
<name>A0A645A8J5_9ZZZZ</name>
<protein>
    <submittedName>
        <fullName evidence="1">Uncharacterized protein</fullName>
    </submittedName>
</protein>
<dbReference type="EMBL" id="VSSQ01011573">
    <property type="protein sequence ID" value="MPM47183.1"/>
    <property type="molecule type" value="Genomic_DNA"/>
</dbReference>
<sequence length="513" mass="56127">MPPDVRLVPHAAQAQPGQLPVQRLGNADGNRGLAYAGRADKAENLPLPLRVHLAHGNRLHNPLLYLFKAEVVFIQNFSGGFHIQPLTGHGVPRHFQTHVQIIADHRALGAGIGLLAQFIHLFHQVGLRVLRQVQPENAHTVFVQLLVSVLALTQLALHHPNLGPQNLLPLGPGKLRADLVLHLALKRQHVILAGQKLVELAQADVGGSLLQNALPLLSPQLNVLCQKIRKISRVPALQHLGLHAVRHTGNLPGVLLKQHGGLAQQGLCPGTVQKRLGLLLLRQCLHISLQKRLRLPQALHPRPAATLHHHPHAPLGYAQNLRNVGYGAHPVEVLLSRHRRSDFLLRHQKNFLVRFHRPAQGRNGNGPLHVKGDVHMWENRQAPQGQNGNVPGCQLHGQVPFLLKKGRRCSRPPFYVRLAAAQDAEAGVLPAISDFSVLPLFSFTAWLARRLSCTSAGCSVPSTQARVIRTFSMVGSEGMSYIICVSMDSITARRPRAPMFRSMALSATASSAS</sequence>
<comment type="caution">
    <text evidence="1">The sequence shown here is derived from an EMBL/GenBank/DDBJ whole genome shotgun (WGS) entry which is preliminary data.</text>
</comment>
<proteinExistence type="predicted"/>
<evidence type="ECO:0000313" key="1">
    <source>
        <dbReference type="EMBL" id="MPM47183.1"/>
    </source>
</evidence>